<feature type="region of interest" description="Disordered" evidence="2">
    <location>
        <begin position="1"/>
        <end position="32"/>
    </location>
</feature>
<dbReference type="Gene3D" id="3.30.360.10">
    <property type="entry name" value="Dihydrodipicolinate Reductase, domain 2"/>
    <property type="match status" value="1"/>
</dbReference>
<evidence type="ECO:0000259" key="3">
    <source>
        <dbReference type="Pfam" id="PF01408"/>
    </source>
</evidence>
<dbReference type="AlphaFoldDB" id="A0A418KZ46"/>
<dbReference type="OrthoDB" id="9812981at2"/>
<dbReference type="InterPro" id="IPR036291">
    <property type="entry name" value="NAD(P)-bd_dom_sf"/>
</dbReference>
<protein>
    <submittedName>
        <fullName evidence="4">Oxidoreductase</fullName>
    </submittedName>
</protein>
<keyword evidence="1" id="KW-0560">Oxidoreductase</keyword>
<dbReference type="Proteomes" id="UP000284057">
    <property type="component" value="Unassembled WGS sequence"/>
</dbReference>
<dbReference type="PANTHER" id="PTHR43818">
    <property type="entry name" value="BCDNA.GH03377"/>
    <property type="match status" value="1"/>
</dbReference>
<dbReference type="Pfam" id="PF14100">
    <property type="entry name" value="DUF6807"/>
    <property type="match status" value="1"/>
</dbReference>
<evidence type="ECO:0000256" key="1">
    <source>
        <dbReference type="ARBA" id="ARBA00023002"/>
    </source>
</evidence>
<comment type="caution">
    <text evidence="4">The sequence shown here is derived from an EMBL/GenBank/DDBJ whole genome shotgun (WGS) entry which is preliminary data.</text>
</comment>
<evidence type="ECO:0000256" key="2">
    <source>
        <dbReference type="SAM" id="MobiDB-lite"/>
    </source>
</evidence>
<dbReference type="GO" id="GO:0016491">
    <property type="term" value="F:oxidoreductase activity"/>
    <property type="evidence" value="ECO:0007669"/>
    <property type="project" value="UniProtKB-KW"/>
</dbReference>
<dbReference type="SUPFAM" id="SSF55347">
    <property type="entry name" value="Glyceraldehyde-3-phosphate dehydrogenase-like, C-terminal domain"/>
    <property type="match status" value="1"/>
</dbReference>
<dbReference type="SUPFAM" id="SSF51735">
    <property type="entry name" value="NAD(P)-binding Rossmann-fold domains"/>
    <property type="match status" value="1"/>
</dbReference>
<dbReference type="EMBL" id="QUAL01000003">
    <property type="protein sequence ID" value="RIQ37811.1"/>
    <property type="molecule type" value="Genomic_DNA"/>
</dbReference>
<accession>A0A418KZ46</accession>
<sequence>MPRGRPVPVRDAAGSAGDRAGRGEARRRAAAQCRRPVLRRWPNGSAPRRRPRLAPTRAGHWDALGGVGVSRPRVALAGVHGYGALHLRRLLAARDRVDLVAVADPVPPGAGLPPGTAVHADLASLLDATPDIDVVVVATPIHTHAALAERALLAGADLLLEKPPFARLADFHRIRELARAERRAVQVGFQSLGSHALAEFDRDAFGLGPVTAVGAVGLWRRDRSYWRRSEWAGRRRLAGVDVVDGVVTNPLAHAVVTALRIAGARGVDDIGTIDLDQYRANDIEADDTSVVRIRTAGGAVVTCALTLCAPEQRPPVVTVSGPGGDAEFDYTSDRVVTSRGTRLCGRTDLLGNLLDHREHGTALVAPLEATGAFMAVMEAVRTAPPPIAVDAARTNDGVPVPPGIVGLATVAARRHATFRELGAPWAAPRADSRLATLRIAGQHVAHLLDGMGAAPASSPRPFLDRVRTLGGVLLSTAHPADHDWHVGVSVGITDVDGANFWGGRTYRRPAGYVWQNNHGRVFTAGIEIGPGRLAQRLEWRASESVLLYESRLLSWCPVEALGWQLTFEFTLTPAAPSARLASPGASGRPGAGYGGFFWRFPACDDVLIRNRDGATGEDAVHGRRSDWLLWSGRFAGRPATVVFRARDAHGDPWFVRHRDYPAVGAALAWDRPRVVRRAAPLTRSFQLLIADGRLSSDDVEAWAASAGSRSDDEQYHEEALSR</sequence>
<dbReference type="GO" id="GO:0000166">
    <property type="term" value="F:nucleotide binding"/>
    <property type="evidence" value="ECO:0007669"/>
    <property type="project" value="InterPro"/>
</dbReference>
<dbReference type="Pfam" id="PF01408">
    <property type="entry name" value="GFO_IDH_MocA"/>
    <property type="match status" value="1"/>
</dbReference>
<name>A0A418KZ46_9ACTN</name>
<evidence type="ECO:0000313" key="4">
    <source>
        <dbReference type="EMBL" id="RIQ37811.1"/>
    </source>
</evidence>
<reference evidence="4 5" key="1">
    <citation type="submission" date="2018-09" db="EMBL/GenBank/DDBJ databases">
        <title>Isolation, diversity and antifungal activity of actinobacteria from wheat.</title>
        <authorList>
            <person name="Han C."/>
        </authorList>
    </citation>
    <scope>NUCLEOTIDE SEQUENCE [LARGE SCALE GENOMIC DNA]</scope>
    <source>
        <strain evidence="4 5">NEAU-YY265</strain>
    </source>
</reference>
<feature type="domain" description="Gfo/Idh/MocA-like oxidoreductase N-terminal" evidence="3">
    <location>
        <begin position="73"/>
        <end position="189"/>
    </location>
</feature>
<proteinExistence type="predicted"/>
<organism evidence="4 5">
    <name type="scientific">Jiangella rhizosphaerae</name>
    <dbReference type="NCBI Taxonomy" id="2293569"/>
    <lineage>
        <taxon>Bacteria</taxon>
        <taxon>Bacillati</taxon>
        <taxon>Actinomycetota</taxon>
        <taxon>Actinomycetes</taxon>
        <taxon>Jiangellales</taxon>
        <taxon>Jiangellaceae</taxon>
        <taxon>Jiangella</taxon>
    </lineage>
</organism>
<dbReference type="Gene3D" id="3.40.50.720">
    <property type="entry name" value="NAD(P)-binding Rossmann-like Domain"/>
    <property type="match status" value="1"/>
</dbReference>
<dbReference type="InterPro" id="IPR000683">
    <property type="entry name" value="Gfo/Idh/MocA-like_OxRdtase_N"/>
</dbReference>
<dbReference type="PANTHER" id="PTHR43818:SF11">
    <property type="entry name" value="BCDNA.GH03377"/>
    <property type="match status" value="1"/>
</dbReference>
<gene>
    <name evidence="4" type="ORF">DY240_00270</name>
</gene>
<keyword evidence="5" id="KW-1185">Reference proteome</keyword>
<evidence type="ECO:0000313" key="5">
    <source>
        <dbReference type="Proteomes" id="UP000284057"/>
    </source>
</evidence>
<dbReference type="InterPro" id="IPR029475">
    <property type="entry name" value="DUF6807"/>
</dbReference>
<dbReference type="InterPro" id="IPR050463">
    <property type="entry name" value="Gfo/Idh/MocA_oxidrdct_glycsds"/>
</dbReference>